<proteinExistence type="predicted"/>
<keyword evidence="2" id="KW-1185">Reference proteome</keyword>
<reference evidence="1 2" key="1">
    <citation type="submission" date="2020-11" db="EMBL/GenBank/DDBJ databases">
        <title>Erythrobacter sediminis sp. nov., a marine bacterium from a tidal flat of Garorim Bay.</title>
        <authorList>
            <person name="Kim D."/>
            <person name="Yoo Y."/>
            <person name="Kim J.-J."/>
        </authorList>
    </citation>
    <scope>NUCLEOTIDE SEQUENCE [LARGE SCALE GENOMIC DNA]</scope>
    <source>
        <strain evidence="1 2">JGD-13</strain>
    </source>
</reference>
<dbReference type="SUPFAM" id="SSF82649">
    <property type="entry name" value="SufE/NifU"/>
    <property type="match status" value="1"/>
</dbReference>
<organism evidence="1 2">
    <name type="scientific">Aurantiacibacter sediminis</name>
    <dbReference type="NCBI Taxonomy" id="2793064"/>
    <lineage>
        <taxon>Bacteria</taxon>
        <taxon>Pseudomonadati</taxon>
        <taxon>Pseudomonadota</taxon>
        <taxon>Alphaproteobacteria</taxon>
        <taxon>Sphingomonadales</taxon>
        <taxon>Erythrobacteraceae</taxon>
        <taxon>Aurantiacibacter</taxon>
    </lineage>
</organism>
<dbReference type="CDD" id="cd06664">
    <property type="entry name" value="IscU_like"/>
    <property type="match status" value="1"/>
</dbReference>
<evidence type="ECO:0000313" key="2">
    <source>
        <dbReference type="Proteomes" id="UP000602442"/>
    </source>
</evidence>
<accession>A0ABS0N4V5</accession>
<comment type="caution">
    <text evidence="1">The sequence shown here is derived from an EMBL/GenBank/DDBJ whole genome shotgun (WGS) entry which is preliminary data.</text>
</comment>
<dbReference type="Proteomes" id="UP000602442">
    <property type="component" value="Unassembled WGS sequence"/>
</dbReference>
<dbReference type="InterPro" id="IPR002871">
    <property type="entry name" value="NIF_FeS_clus_asmbl_NifU_N"/>
</dbReference>
<protein>
    <submittedName>
        <fullName evidence="1">Iron-sulfur cluster assembly scaffold protein</fullName>
    </submittedName>
</protein>
<name>A0ABS0N4V5_9SPHN</name>
<dbReference type="Gene3D" id="3.90.1010.10">
    <property type="match status" value="1"/>
</dbReference>
<evidence type="ECO:0000313" key="1">
    <source>
        <dbReference type="EMBL" id="MBH5322619.1"/>
    </source>
</evidence>
<dbReference type="EMBL" id="JAEANY010000002">
    <property type="protein sequence ID" value="MBH5322619.1"/>
    <property type="molecule type" value="Genomic_DNA"/>
</dbReference>
<sequence length="133" mass="13658">MLAAAVKLADYPPLADAPLHGEARSTTCGSVISLDAETDHEGAISALGVKVRACAVGQAAASLFADHAKGHDLNGIAQSHEGLQAWLKEGAGMPDWPGLELIEPARDYPARHDAILLPWKAAIAALSSATASS</sequence>
<gene>
    <name evidence="1" type="ORF">I5L03_08480</name>
</gene>